<dbReference type="EMBL" id="VSRR010076110">
    <property type="protein sequence ID" value="MPC87949.1"/>
    <property type="molecule type" value="Genomic_DNA"/>
</dbReference>
<dbReference type="AlphaFoldDB" id="A0A5B7J049"/>
<keyword evidence="2" id="KW-1185">Reference proteome</keyword>
<sequence length="39" mass="4272">MCLGTLNMCLYVLGRCGQLDRASAVDVETGERRAVSVRQ</sequence>
<reference evidence="1 2" key="1">
    <citation type="submission" date="2019-05" db="EMBL/GenBank/DDBJ databases">
        <title>Another draft genome of Portunus trituberculatus and its Hox gene families provides insights of decapod evolution.</title>
        <authorList>
            <person name="Jeong J.-H."/>
            <person name="Song I."/>
            <person name="Kim S."/>
            <person name="Choi T."/>
            <person name="Kim D."/>
            <person name="Ryu S."/>
            <person name="Kim W."/>
        </authorList>
    </citation>
    <scope>NUCLEOTIDE SEQUENCE [LARGE SCALE GENOMIC DNA]</scope>
    <source>
        <tissue evidence="1">Muscle</tissue>
    </source>
</reference>
<protein>
    <submittedName>
        <fullName evidence="1">Uncharacterized protein</fullName>
    </submittedName>
</protein>
<organism evidence="1 2">
    <name type="scientific">Portunus trituberculatus</name>
    <name type="common">Swimming crab</name>
    <name type="synonym">Neptunus trituberculatus</name>
    <dbReference type="NCBI Taxonomy" id="210409"/>
    <lineage>
        <taxon>Eukaryota</taxon>
        <taxon>Metazoa</taxon>
        <taxon>Ecdysozoa</taxon>
        <taxon>Arthropoda</taxon>
        <taxon>Crustacea</taxon>
        <taxon>Multicrustacea</taxon>
        <taxon>Malacostraca</taxon>
        <taxon>Eumalacostraca</taxon>
        <taxon>Eucarida</taxon>
        <taxon>Decapoda</taxon>
        <taxon>Pleocyemata</taxon>
        <taxon>Brachyura</taxon>
        <taxon>Eubrachyura</taxon>
        <taxon>Portunoidea</taxon>
        <taxon>Portunidae</taxon>
        <taxon>Portuninae</taxon>
        <taxon>Portunus</taxon>
    </lineage>
</organism>
<accession>A0A5B7J049</accession>
<comment type="caution">
    <text evidence="1">The sequence shown here is derived from an EMBL/GenBank/DDBJ whole genome shotgun (WGS) entry which is preliminary data.</text>
</comment>
<evidence type="ECO:0000313" key="1">
    <source>
        <dbReference type="EMBL" id="MPC87949.1"/>
    </source>
</evidence>
<dbReference type="Proteomes" id="UP000324222">
    <property type="component" value="Unassembled WGS sequence"/>
</dbReference>
<gene>
    <name evidence="1" type="ORF">E2C01_082833</name>
</gene>
<name>A0A5B7J049_PORTR</name>
<proteinExistence type="predicted"/>
<evidence type="ECO:0000313" key="2">
    <source>
        <dbReference type="Proteomes" id="UP000324222"/>
    </source>
</evidence>